<dbReference type="Proteomes" id="UP000247681">
    <property type="component" value="Unassembled WGS sequence"/>
</dbReference>
<evidence type="ECO:0000259" key="2">
    <source>
        <dbReference type="SMART" id="SM00245"/>
    </source>
</evidence>
<dbReference type="GO" id="GO:0004175">
    <property type="term" value="F:endopeptidase activity"/>
    <property type="evidence" value="ECO:0007669"/>
    <property type="project" value="TreeGrafter"/>
</dbReference>
<evidence type="ECO:0000256" key="1">
    <source>
        <dbReference type="SAM" id="SignalP"/>
    </source>
</evidence>
<dbReference type="Pfam" id="PF03572">
    <property type="entry name" value="Peptidase_S41"/>
    <property type="match status" value="1"/>
</dbReference>
<dbReference type="Gene3D" id="3.90.226.10">
    <property type="entry name" value="2-enoyl-CoA Hydratase, Chain A, domain 1"/>
    <property type="match status" value="1"/>
</dbReference>
<dbReference type="GO" id="GO:0008236">
    <property type="term" value="F:serine-type peptidase activity"/>
    <property type="evidence" value="ECO:0007669"/>
    <property type="project" value="InterPro"/>
</dbReference>
<dbReference type="InterPro" id="IPR005151">
    <property type="entry name" value="Tail-specific_protease"/>
</dbReference>
<organism evidence="3 4">
    <name type="scientific">Flavobacterium hydrophilum</name>
    <dbReference type="NCBI Taxonomy" id="2211445"/>
    <lineage>
        <taxon>Bacteria</taxon>
        <taxon>Pseudomonadati</taxon>
        <taxon>Bacteroidota</taxon>
        <taxon>Flavobacteriia</taxon>
        <taxon>Flavobacteriales</taxon>
        <taxon>Flavobacteriaceae</taxon>
        <taxon>Flavobacterium</taxon>
    </lineage>
</organism>
<dbReference type="SUPFAM" id="SSF50156">
    <property type="entry name" value="PDZ domain-like"/>
    <property type="match status" value="1"/>
</dbReference>
<dbReference type="SUPFAM" id="SSF52096">
    <property type="entry name" value="ClpP/crotonase"/>
    <property type="match status" value="1"/>
</dbReference>
<dbReference type="InterPro" id="IPR029045">
    <property type="entry name" value="ClpP/crotonase-like_dom_sf"/>
</dbReference>
<dbReference type="CDD" id="cd07561">
    <property type="entry name" value="Peptidase_S41_CPP_like"/>
    <property type="match status" value="1"/>
</dbReference>
<reference evidence="3 4" key="1">
    <citation type="submission" date="2018-05" db="EMBL/GenBank/DDBJ databases">
        <title>Flavobacterium sp. strain IMCC34758, incomplete genome.</title>
        <authorList>
            <person name="Joung Y."/>
        </authorList>
    </citation>
    <scope>NUCLEOTIDE SEQUENCE [LARGE SCALE GENOMIC DNA]</scope>
    <source>
        <strain evidence="3 4">IMCC34758</strain>
    </source>
</reference>
<gene>
    <name evidence="3" type="ORF">DMB68_06920</name>
</gene>
<feature type="domain" description="Tail specific protease" evidence="2">
    <location>
        <begin position="178"/>
        <end position="394"/>
    </location>
</feature>
<dbReference type="AlphaFoldDB" id="A0A2V4C9Q7"/>
<comment type="caution">
    <text evidence="3">The sequence shown here is derived from an EMBL/GenBank/DDBJ whole genome shotgun (WGS) entry which is preliminary data.</text>
</comment>
<dbReference type="InterPro" id="IPR036034">
    <property type="entry name" value="PDZ_sf"/>
</dbReference>
<dbReference type="GO" id="GO:0030288">
    <property type="term" value="C:outer membrane-bounded periplasmic space"/>
    <property type="evidence" value="ECO:0007669"/>
    <property type="project" value="TreeGrafter"/>
</dbReference>
<dbReference type="PANTHER" id="PTHR32060:SF30">
    <property type="entry name" value="CARBOXY-TERMINAL PROCESSING PROTEASE CTPA"/>
    <property type="match status" value="1"/>
</dbReference>
<dbReference type="InterPro" id="IPR041613">
    <property type="entry name" value="Pept_S41_N"/>
</dbReference>
<feature type="signal peptide" evidence="1">
    <location>
        <begin position="1"/>
        <end position="19"/>
    </location>
</feature>
<sequence length="450" mass="50549">MKKCLFLSRILLCSMVLLFNSCQNDDSPVSYDKENNQYTNMWINEQMRKYYYWNEDLPVFTNLSTDPKDYLGKLLNTDDHFSYSINPADSERSPKSIRSAYGFDISFLEYNGQAFGVVLFVLTDSPAEKSGLKRGQFIKSINGTTIHYQNFENLYLDLASSGSVQLELTEYSSATGFSEVKNIGLIRSFTFSHPVKHEVIVYNNQKVGYIEISHFDAGLAATFLQIFKEFQEQSVSKVIVDLRHNGGGDVSSATALSVILAPNIKSDDVFIKLRGNKNGGLVNQTFKEALEMNESQVSFESLRNAHPSIQELYVLCGNHTASASEIILNNLKPFMNVISIGEKTTGKDAAGFAIEDNRLADKKGWVLCPVIYKLFNANNEGNYALGISPTVELNELQEIEIFPLGDVRETLLNQALSGEKNFRQKKHSTVKKLLLNKNCIDADPFLQIHL</sequence>
<evidence type="ECO:0000313" key="4">
    <source>
        <dbReference type="Proteomes" id="UP000247681"/>
    </source>
</evidence>
<dbReference type="Gene3D" id="2.30.42.10">
    <property type="match status" value="1"/>
</dbReference>
<dbReference type="SMART" id="SM00245">
    <property type="entry name" value="TSPc"/>
    <property type="match status" value="1"/>
</dbReference>
<dbReference type="OrthoDB" id="7168509at2"/>
<keyword evidence="1" id="KW-0732">Signal</keyword>
<dbReference type="GO" id="GO:0007165">
    <property type="term" value="P:signal transduction"/>
    <property type="evidence" value="ECO:0007669"/>
    <property type="project" value="TreeGrafter"/>
</dbReference>
<feature type="chain" id="PRO_5015854937" evidence="1">
    <location>
        <begin position="20"/>
        <end position="450"/>
    </location>
</feature>
<keyword evidence="4" id="KW-1185">Reference proteome</keyword>
<dbReference type="PANTHER" id="PTHR32060">
    <property type="entry name" value="TAIL-SPECIFIC PROTEASE"/>
    <property type="match status" value="1"/>
</dbReference>
<dbReference type="GO" id="GO:0006508">
    <property type="term" value="P:proteolysis"/>
    <property type="evidence" value="ECO:0007669"/>
    <property type="project" value="InterPro"/>
</dbReference>
<name>A0A2V4C9Q7_9FLAO</name>
<evidence type="ECO:0000313" key="3">
    <source>
        <dbReference type="EMBL" id="PXY46873.1"/>
    </source>
</evidence>
<accession>A0A2V4C9Q7</accession>
<protein>
    <submittedName>
        <fullName evidence="3">Peptidase S41</fullName>
    </submittedName>
</protein>
<dbReference type="EMBL" id="QJHL01000001">
    <property type="protein sequence ID" value="PXY46873.1"/>
    <property type="molecule type" value="Genomic_DNA"/>
</dbReference>
<dbReference type="Pfam" id="PF18294">
    <property type="entry name" value="Pept_S41_N"/>
    <property type="match status" value="1"/>
</dbReference>
<proteinExistence type="predicted"/>
<dbReference type="Gene3D" id="3.30.750.170">
    <property type="match status" value="1"/>
</dbReference>